<reference evidence="3" key="1">
    <citation type="journal article" date="2015" name="Proc. Natl. Acad. Sci. U.S.A.">
        <title>Networks of energetic and metabolic interactions define dynamics in microbial communities.</title>
        <authorList>
            <person name="Embree M."/>
            <person name="Liu J.K."/>
            <person name="Al-Bassam M.M."/>
            <person name="Zengler K."/>
        </authorList>
    </citation>
    <scope>NUCLEOTIDE SEQUENCE</scope>
</reference>
<dbReference type="PANTHER" id="PTHR35797">
    <property type="entry name" value="PROTEASE-RELATED"/>
    <property type="match status" value="1"/>
</dbReference>
<feature type="transmembrane region" description="Helical" evidence="1">
    <location>
        <begin position="39"/>
        <end position="58"/>
    </location>
</feature>
<dbReference type="GO" id="GO:0080120">
    <property type="term" value="P:CAAX-box protein maturation"/>
    <property type="evidence" value="ECO:0007669"/>
    <property type="project" value="UniProtKB-ARBA"/>
</dbReference>
<proteinExistence type="predicted"/>
<dbReference type="InterPro" id="IPR003675">
    <property type="entry name" value="Rce1/LyrA-like_dom"/>
</dbReference>
<evidence type="ECO:0000256" key="1">
    <source>
        <dbReference type="SAM" id="Phobius"/>
    </source>
</evidence>
<feature type="transmembrane region" description="Helical" evidence="1">
    <location>
        <begin position="237"/>
        <end position="258"/>
    </location>
</feature>
<gene>
    <name evidence="3" type="ORF">ASZ90_018509</name>
</gene>
<keyword evidence="1" id="KW-1133">Transmembrane helix</keyword>
<dbReference type="GO" id="GO:0004175">
    <property type="term" value="F:endopeptidase activity"/>
    <property type="evidence" value="ECO:0007669"/>
    <property type="project" value="UniProtKB-ARBA"/>
</dbReference>
<feature type="transmembrane region" description="Helical" evidence="1">
    <location>
        <begin position="79"/>
        <end position="101"/>
    </location>
</feature>
<feature type="domain" description="CAAX prenyl protease 2/Lysostaphin resistance protein A-like" evidence="2">
    <location>
        <begin position="152"/>
        <end position="249"/>
    </location>
</feature>
<protein>
    <submittedName>
        <fullName evidence="3">Caax amino terminal protease family protein</fullName>
    </submittedName>
</protein>
<dbReference type="InterPro" id="IPR042150">
    <property type="entry name" value="MmRce1-like"/>
</dbReference>
<feature type="transmembrane region" description="Helical" evidence="1">
    <location>
        <begin position="180"/>
        <end position="198"/>
    </location>
</feature>
<feature type="transmembrane region" description="Helical" evidence="1">
    <location>
        <begin position="210"/>
        <end position="230"/>
    </location>
</feature>
<keyword evidence="3" id="KW-0645">Protease</keyword>
<keyword evidence="3" id="KW-0378">Hydrolase</keyword>
<organism evidence="3">
    <name type="scientific">hydrocarbon metagenome</name>
    <dbReference type="NCBI Taxonomy" id="938273"/>
    <lineage>
        <taxon>unclassified sequences</taxon>
        <taxon>metagenomes</taxon>
        <taxon>ecological metagenomes</taxon>
    </lineage>
</organism>
<dbReference type="GO" id="GO:0006508">
    <property type="term" value="P:proteolysis"/>
    <property type="evidence" value="ECO:0007669"/>
    <property type="project" value="UniProtKB-KW"/>
</dbReference>
<feature type="transmembrane region" description="Helical" evidence="1">
    <location>
        <begin position="7"/>
        <end position="27"/>
    </location>
</feature>
<name>A0A0W8E606_9ZZZZ</name>
<sequence>MKIDRKKVLLFLGLTFLFDWLLVGLFLGQGGTYDNTTPAMIMAVGYMFVPMLAALFVQKLIYREPVIQPLGISFKLNRWWLVAWLLPVVLAVTTLGVSILFPGVEFSSEMAGYYDKLEGMLTPDQMEAMQEQAANFPVHPFWIALLQGLIAGPTINAVAGFGEELGWRGFLLKELMPLGFWKSSLTIGAIWGIWHAPLILQGHNYPQHPIIGVFMMVIWCLLLSPIFSYIRLKAKSVIAAAVLHGSLNATAGLPIIMLVGGSDLTVGVTGFAGFIVLAAINLLIFWREKEPNLSC</sequence>
<dbReference type="PANTHER" id="PTHR35797:SF1">
    <property type="entry name" value="PROTEASE"/>
    <property type="match status" value="1"/>
</dbReference>
<keyword evidence="1" id="KW-0472">Membrane</keyword>
<keyword evidence="1" id="KW-0812">Transmembrane</keyword>
<comment type="caution">
    <text evidence="3">The sequence shown here is derived from an EMBL/GenBank/DDBJ whole genome shotgun (WGS) entry which is preliminary data.</text>
</comment>
<accession>A0A0W8E606</accession>
<dbReference type="EMBL" id="LNQE01001860">
    <property type="protein sequence ID" value="KUG04063.1"/>
    <property type="molecule type" value="Genomic_DNA"/>
</dbReference>
<feature type="transmembrane region" description="Helical" evidence="1">
    <location>
        <begin position="141"/>
        <end position="159"/>
    </location>
</feature>
<dbReference type="AlphaFoldDB" id="A0A0W8E606"/>
<evidence type="ECO:0000313" key="3">
    <source>
        <dbReference type="EMBL" id="KUG04063.1"/>
    </source>
</evidence>
<evidence type="ECO:0000259" key="2">
    <source>
        <dbReference type="Pfam" id="PF02517"/>
    </source>
</evidence>
<feature type="transmembrane region" description="Helical" evidence="1">
    <location>
        <begin position="264"/>
        <end position="286"/>
    </location>
</feature>
<dbReference type="Pfam" id="PF02517">
    <property type="entry name" value="Rce1-like"/>
    <property type="match status" value="1"/>
</dbReference>